<accession>A0A835HYR0</accession>
<comment type="caution">
    <text evidence="1">The sequence shown here is derived from an EMBL/GenBank/DDBJ whole genome shotgun (WGS) entry which is preliminary data.</text>
</comment>
<dbReference type="PANTHER" id="PTHR45669:SF18">
    <property type="entry name" value="GLUTAREDOXIN FAMILY PROTEIN"/>
    <property type="match status" value="1"/>
</dbReference>
<gene>
    <name evidence="1" type="ORF">IFM89_018530</name>
</gene>
<dbReference type="Pfam" id="PF23733">
    <property type="entry name" value="GRXCR1-2_C"/>
    <property type="match status" value="1"/>
</dbReference>
<evidence type="ECO:0000313" key="1">
    <source>
        <dbReference type="EMBL" id="KAF9605803.1"/>
    </source>
</evidence>
<sequence length="212" mass="22621">MRIVAEGDLILEFPLNLDSGPSLVLSSKLLPSVSFDHLKRNAEISLMRTSSYATMRGFSPITTPMKQVAYNCGHVGRKMSSHTYDVVSRLPSKSHRFSIRVEEVKQLHEDGELAKLVQDFPVQEPGFVCGNCGDARFVPCSSCSGSRKAKWTSGVYDVVVQWIVVVAAAAGGDDGSSASTPGAAALVIRFLASTGRGISPSSSGSKDKPSAR</sequence>
<dbReference type="PANTHER" id="PTHR45669">
    <property type="entry name" value="GLUTAREDOXIN DOMAIN-CONTAINING CYSTEINE-RICH PROTEIN CG12206-RELATED"/>
    <property type="match status" value="1"/>
</dbReference>
<dbReference type="Proteomes" id="UP000631114">
    <property type="component" value="Unassembled WGS sequence"/>
</dbReference>
<dbReference type="AlphaFoldDB" id="A0A835HYR0"/>
<dbReference type="EMBL" id="JADFTS010000005">
    <property type="protein sequence ID" value="KAF9605803.1"/>
    <property type="molecule type" value="Genomic_DNA"/>
</dbReference>
<organism evidence="1 2">
    <name type="scientific">Coptis chinensis</name>
    <dbReference type="NCBI Taxonomy" id="261450"/>
    <lineage>
        <taxon>Eukaryota</taxon>
        <taxon>Viridiplantae</taxon>
        <taxon>Streptophyta</taxon>
        <taxon>Embryophyta</taxon>
        <taxon>Tracheophyta</taxon>
        <taxon>Spermatophyta</taxon>
        <taxon>Magnoliopsida</taxon>
        <taxon>Ranunculales</taxon>
        <taxon>Ranunculaceae</taxon>
        <taxon>Coptidoideae</taxon>
        <taxon>Coptis</taxon>
    </lineage>
</organism>
<protein>
    <submittedName>
        <fullName evidence="1">Uncharacterized protein</fullName>
    </submittedName>
</protein>
<keyword evidence="2" id="KW-1185">Reference proteome</keyword>
<evidence type="ECO:0000313" key="2">
    <source>
        <dbReference type="Proteomes" id="UP000631114"/>
    </source>
</evidence>
<name>A0A835HYR0_9MAGN</name>
<reference evidence="1 2" key="1">
    <citation type="submission" date="2020-10" db="EMBL/GenBank/DDBJ databases">
        <title>The Coptis chinensis genome and diversification of protoberbering-type alkaloids.</title>
        <authorList>
            <person name="Wang B."/>
            <person name="Shu S."/>
            <person name="Song C."/>
            <person name="Liu Y."/>
        </authorList>
    </citation>
    <scope>NUCLEOTIDE SEQUENCE [LARGE SCALE GENOMIC DNA]</scope>
    <source>
        <strain evidence="1">HL-2020</strain>
        <tissue evidence="1">Leaf</tissue>
    </source>
</reference>
<dbReference type="OrthoDB" id="423313at2759"/>
<proteinExistence type="predicted"/>